<keyword evidence="5" id="KW-0210">Decarboxylase</keyword>
<comment type="cofactor">
    <cofactor evidence="1 11">
        <name>pyridoxal 5'-phosphate</name>
        <dbReference type="ChEBI" id="CHEBI:597326"/>
    </cofactor>
</comment>
<dbReference type="InterPro" id="IPR015424">
    <property type="entry name" value="PyrdxlP-dep_Trfase"/>
</dbReference>
<organism evidence="12 13">
    <name type="scientific">Taenia crassiceps</name>
    <dbReference type="NCBI Taxonomy" id="6207"/>
    <lineage>
        <taxon>Eukaryota</taxon>
        <taxon>Metazoa</taxon>
        <taxon>Spiralia</taxon>
        <taxon>Lophotrochozoa</taxon>
        <taxon>Platyhelminthes</taxon>
        <taxon>Cestoda</taxon>
        <taxon>Eucestoda</taxon>
        <taxon>Cyclophyllidea</taxon>
        <taxon>Taeniidae</taxon>
        <taxon>Taenia</taxon>
    </lineage>
</organism>
<dbReference type="PRINTS" id="PR00800">
    <property type="entry name" value="YHDCRBOXLASE"/>
</dbReference>
<evidence type="ECO:0000256" key="6">
    <source>
        <dbReference type="ARBA" id="ARBA00022898"/>
    </source>
</evidence>
<dbReference type="EC" id="4.1.1.28" evidence="8"/>
<evidence type="ECO:0000256" key="1">
    <source>
        <dbReference type="ARBA" id="ARBA00001933"/>
    </source>
</evidence>
<gene>
    <name evidence="12" type="ORF">TcWFU_009067</name>
</gene>
<evidence type="ECO:0000256" key="9">
    <source>
        <dbReference type="ARBA" id="ARBA00040968"/>
    </source>
</evidence>
<dbReference type="InterPro" id="IPR015421">
    <property type="entry name" value="PyrdxlP-dep_Trfase_major"/>
</dbReference>
<dbReference type="Gene3D" id="3.40.640.10">
    <property type="entry name" value="Type I PLP-dependent aspartate aminotransferase-like (Major domain)"/>
    <property type="match status" value="1"/>
</dbReference>
<dbReference type="Pfam" id="PF00282">
    <property type="entry name" value="Pyridoxal_deC"/>
    <property type="match status" value="1"/>
</dbReference>
<sequence length="573" mass="64238">MTSHFGRSFLLPRALSRHTRLVQTTEEVGISTTTQWMPCYSSKREPEPSAMGSQAVNDDVFIKFDEKAPFFGRKVASKYLTEMRVCCKAAVDLTVDYLQDVEKHRPFPTVRPGFLVAQLPADPPQEGVSMEAIFDDVDKLLLPGVTHWNHPHFHAYLAMANSYPAVCADIVSSGIGGIGFTWASSPVSTELEVVMTDWLVKMLGLPDFYLHNNSGGGGTFGTTCSEQTIMTMMAARDKALEKYMSDHPGATKYEALSKLVCYTSVLAHCSVERAGLLNLLPVRSLPVNENFELTGETLESAIVADIAKGKVPFYCVATLGTTSCCSFDRLEEIGPVCAKHGLWLHVDAAYAASAFICPELRHYLQGVEYTSSFSFNPHKWLLTNFDCSVVWFKDVSSVASAFNTDAQYLKYNGMGRMPDFRNWQLSFGRKFRSLKLWFVIRKFGVSGLQSYIRQHIRMAYYLEALLRADHRFEIICTVVLGLVCFRIKNDNEMTKEVHEKIEEDGRIHVVTATVTHPKMGEVFVIRVAIVHLFTDEETCDFAYHVICEITDKVLSKHQGKLMSGQMNYANGCT</sequence>
<dbReference type="PROSITE" id="PS00392">
    <property type="entry name" value="DDC_GAD_HDC_YDC"/>
    <property type="match status" value="1"/>
</dbReference>
<keyword evidence="7 11" id="KW-0456">Lyase</keyword>
<evidence type="ECO:0000256" key="5">
    <source>
        <dbReference type="ARBA" id="ARBA00022793"/>
    </source>
</evidence>
<dbReference type="EMBL" id="JAKROA010000001">
    <property type="protein sequence ID" value="KAL5112863.1"/>
    <property type="molecule type" value="Genomic_DNA"/>
</dbReference>
<dbReference type="InterPro" id="IPR002129">
    <property type="entry name" value="PyrdxlP-dep_de-COase"/>
</dbReference>
<accession>A0ABR4QSP8</accession>
<reference evidence="12 13" key="1">
    <citation type="journal article" date="2022" name="Front. Cell. Infect. Microbiol.">
        <title>The Genomes of Two Strains of Taenia crassiceps the Animal Model for the Study of Human Cysticercosis.</title>
        <authorList>
            <person name="Bobes R.J."/>
            <person name="Estrada K."/>
            <person name="Rios-Valencia D.G."/>
            <person name="Calderon-Gallegos A."/>
            <person name="de la Torre P."/>
            <person name="Carrero J.C."/>
            <person name="Sanchez-Flores A."/>
            <person name="Laclette J.P."/>
        </authorList>
    </citation>
    <scope>NUCLEOTIDE SEQUENCE [LARGE SCALE GENOMIC DNA]</scope>
    <source>
        <strain evidence="12">WFUcys</strain>
    </source>
</reference>
<comment type="similarity">
    <text evidence="2 11">Belongs to the group II decarboxylase family.</text>
</comment>
<keyword evidence="13" id="KW-1185">Reference proteome</keyword>
<evidence type="ECO:0000256" key="3">
    <source>
        <dbReference type="ARBA" id="ARBA00011738"/>
    </source>
</evidence>
<proteinExistence type="inferred from homology"/>
<comment type="caution">
    <text evidence="12">The sequence shown here is derived from an EMBL/GenBank/DDBJ whole genome shotgun (WGS) entry which is preliminary data.</text>
</comment>
<dbReference type="Gene3D" id="3.90.1150.10">
    <property type="entry name" value="Aspartate Aminotransferase, domain 1"/>
    <property type="match status" value="1"/>
</dbReference>
<name>A0ABR4QSP8_9CEST</name>
<dbReference type="InterPro" id="IPR021115">
    <property type="entry name" value="Pyridoxal-P_BS"/>
</dbReference>
<evidence type="ECO:0000256" key="10">
    <source>
        <dbReference type="ARBA" id="ARBA00041275"/>
    </source>
</evidence>
<dbReference type="PANTHER" id="PTHR11999">
    <property type="entry name" value="GROUP II PYRIDOXAL-5-PHOSPHATE DECARBOXYLASE"/>
    <property type="match status" value="1"/>
</dbReference>
<evidence type="ECO:0000313" key="12">
    <source>
        <dbReference type="EMBL" id="KAL5112863.1"/>
    </source>
</evidence>
<evidence type="ECO:0000256" key="8">
    <source>
        <dbReference type="ARBA" id="ARBA00038886"/>
    </source>
</evidence>
<protein>
    <recommendedName>
        <fullName evidence="9">Aromatic-L-amino-acid decarboxylase</fullName>
        <ecNumber evidence="8">4.1.1.28</ecNumber>
    </recommendedName>
    <alternativeName>
        <fullName evidence="10">DOPA decarboxylase</fullName>
    </alternativeName>
</protein>
<evidence type="ECO:0000256" key="11">
    <source>
        <dbReference type="RuleBase" id="RU000382"/>
    </source>
</evidence>
<evidence type="ECO:0000256" key="2">
    <source>
        <dbReference type="ARBA" id="ARBA00009533"/>
    </source>
</evidence>
<evidence type="ECO:0000256" key="4">
    <source>
        <dbReference type="ARBA" id="ARBA00022584"/>
    </source>
</evidence>
<dbReference type="InterPro" id="IPR015422">
    <property type="entry name" value="PyrdxlP-dep_Trfase_small"/>
</dbReference>
<keyword evidence="6 11" id="KW-0663">Pyridoxal phosphate</keyword>
<keyword evidence="4" id="KW-0127">Catecholamine biosynthesis</keyword>
<evidence type="ECO:0000256" key="7">
    <source>
        <dbReference type="ARBA" id="ARBA00023239"/>
    </source>
</evidence>
<evidence type="ECO:0000313" key="13">
    <source>
        <dbReference type="Proteomes" id="UP001651158"/>
    </source>
</evidence>
<dbReference type="PANTHER" id="PTHR11999:SF167">
    <property type="entry name" value="AROMATIC-L-AMINO-ACID DECARBOXYLASE"/>
    <property type="match status" value="1"/>
</dbReference>
<dbReference type="Gene3D" id="1.20.1340.10">
    <property type="entry name" value="dopa decarboxylase, N-terminal domain"/>
    <property type="match status" value="1"/>
</dbReference>
<dbReference type="Proteomes" id="UP001651158">
    <property type="component" value="Unassembled WGS sequence"/>
</dbReference>
<dbReference type="InterPro" id="IPR010977">
    <property type="entry name" value="Aromatic_deC"/>
</dbReference>
<dbReference type="SUPFAM" id="SSF53383">
    <property type="entry name" value="PLP-dependent transferases"/>
    <property type="match status" value="1"/>
</dbReference>
<comment type="subunit">
    <text evidence="3">Homodimer.</text>
</comment>